<keyword evidence="2" id="KW-1185">Reference proteome</keyword>
<evidence type="ECO:0000313" key="1">
    <source>
        <dbReference type="Ensembl" id="ENSCINP00000033276.1"/>
    </source>
</evidence>
<evidence type="ECO:0000313" key="2">
    <source>
        <dbReference type="Proteomes" id="UP000008144"/>
    </source>
</evidence>
<protein>
    <submittedName>
        <fullName evidence="1">Uncharacterized protein</fullName>
    </submittedName>
</protein>
<reference evidence="1" key="2">
    <citation type="journal article" date="2008" name="Genome Biol.">
        <title>Improved genome assembly and evidence-based global gene model set for the chordate Ciona intestinalis: new insight into intron and operon populations.</title>
        <authorList>
            <person name="Satou Y."/>
            <person name="Mineta K."/>
            <person name="Ogasawara M."/>
            <person name="Sasakura Y."/>
            <person name="Shoguchi E."/>
            <person name="Ueno K."/>
            <person name="Yamada L."/>
            <person name="Matsumoto J."/>
            <person name="Wasserscheid J."/>
            <person name="Dewar K."/>
            <person name="Wiley G.B."/>
            <person name="Macmil S.L."/>
            <person name="Roe B.A."/>
            <person name="Zeller R.W."/>
            <person name="Hastings K.E."/>
            <person name="Lemaire P."/>
            <person name="Lindquist E."/>
            <person name="Endo T."/>
            <person name="Hotta K."/>
            <person name="Inaba K."/>
        </authorList>
    </citation>
    <scope>NUCLEOTIDE SEQUENCE [LARGE SCALE GENOMIC DNA]</scope>
    <source>
        <strain evidence="1">wild type</strain>
    </source>
</reference>
<name>H2XUE2_CIOIN</name>
<dbReference type="HOGENOM" id="CLU_3419356_0_0_1"/>
<sequence length="25" mass="3074">MLNIKKYDHNLNHINIIFLIFFAKI</sequence>
<dbReference type="Ensembl" id="ENSCINT00000034932.1">
    <property type="protein sequence ID" value="ENSCINP00000033276.1"/>
    <property type="gene ID" value="ENSCING00000018072.1"/>
</dbReference>
<dbReference type="AlphaFoldDB" id="H2XUE2"/>
<reference evidence="2" key="1">
    <citation type="journal article" date="2002" name="Science">
        <title>The draft genome of Ciona intestinalis: insights into chordate and vertebrate origins.</title>
        <authorList>
            <person name="Dehal P."/>
            <person name="Satou Y."/>
            <person name="Campbell R.K."/>
            <person name="Chapman J."/>
            <person name="Degnan B."/>
            <person name="De Tomaso A."/>
            <person name="Davidson B."/>
            <person name="Di Gregorio A."/>
            <person name="Gelpke M."/>
            <person name="Goodstein D.M."/>
            <person name="Harafuji N."/>
            <person name="Hastings K.E."/>
            <person name="Ho I."/>
            <person name="Hotta K."/>
            <person name="Huang W."/>
            <person name="Kawashima T."/>
            <person name="Lemaire P."/>
            <person name="Martinez D."/>
            <person name="Meinertzhagen I.A."/>
            <person name="Necula S."/>
            <person name="Nonaka M."/>
            <person name="Putnam N."/>
            <person name="Rash S."/>
            <person name="Saiga H."/>
            <person name="Satake M."/>
            <person name="Terry A."/>
            <person name="Yamada L."/>
            <person name="Wang H.G."/>
            <person name="Awazu S."/>
            <person name="Azumi K."/>
            <person name="Boore J."/>
            <person name="Branno M."/>
            <person name="Chin-Bow S."/>
            <person name="DeSantis R."/>
            <person name="Doyle S."/>
            <person name="Francino P."/>
            <person name="Keys D.N."/>
            <person name="Haga S."/>
            <person name="Hayashi H."/>
            <person name="Hino K."/>
            <person name="Imai K.S."/>
            <person name="Inaba K."/>
            <person name="Kano S."/>
            <person name="Kobayashi K."/>
            <person name="Kobayashi M."/>
            <person name="Lee B.I."/>
            <person name="Makabe K.W."/>
            <person name="Manohar C."/>
            <person name="Matassi G."/>
            <person name="Medina M."/>
            <person name="Mochizuki Y."/>
            <person name="Mount S."/>
            <person name="Morishita T."/>
            <person name="Miura S."/>
            <person name="Nakayama A."/>
            <person name="Nishizaka S."/>
            <person name="Nomoto H."/>
            <person name="Ohta F."/>
            <person name="Oishi K."/>
            <person name="Rigoutsos I."/>
            <person name="Sano M."/>
            <person name="Sasaki A."/>
            <person name="Sasakura Y."/>
            <person name="Shoguchi E."/>
            <person name="Shin-i T."/>
            <person name="Spagnuolo A."/>
            <person name="Stainier D."/>
            <person name="Suzuki M.M."/>
            <person name="Tassy O."/>
            <person name="Takatori N."/>
            <person name="Tokuoka M."/>
            <person name="Yagi K."/>
            <person name="Yoshizaki F."/>
            <person name="Wada S."/>
            <person name="Zhang C."/>
            <person name="Hyatt P.D."/>
            <person name="Larimer F."/>
            <person name="Detter C."/>
            <person name="Doggett N."/>
            <person name="Glavina T."/>
            <person name="Hawkins T."/>
            <person name="Richardson P."/>
            <person name="Lucas S."/>
            <person name="Kohara Y."/>
            <person name="Levine M."/>
            <person name="Satoh N."/>
            <person name="Rokhsar D.S."/>
        </authorList>
    </citation>
    <scope>NUCLEOTIDE SEQUENCE [LARGE SCALE GENOMIC DNA]</scope>
</reference>
<dbReference type="EMBL" id="EAAA01000948">
    <property type="status" value="NOT_ANNOTATED_CDS"/>
    <property type="molecule type" value="Genomic_DNA"/>
</dbReference>
<accession>H2XUE2</accession>
<organism evidence="1 2">
    <name type="scientific">Ciona intestinalis</name>
    <name type="common">Transparent sea squirt</name>
    <name type="synonym">Ascidia intestinalis</name>
    <dbReference type="NCBI Taxonomy" id="7719"/>
    <lineage>
        <taxon>Eukaryota</taxon>
        <taxon>Metazoa</taxon>
        <taxon>Chordata</taxon>
        <taxon>Tunicata</taxon>
        <taxon>Ascidiacea</taxon>
        <taxon>Phlebobranchia</taxon>
        <taxon>Cionidae</taxon>
        <taxon>Ciona</taxon>
    </lineage>
</organism>
<reference evidence="1" key="3">
    <citation type="submission" date="2025-08" db="UniProtKB">
        <authorList>
            <consortium name="Ensembl"/>
        </authorList>
    </citation>
    <scope>IDENTIFICATION</scope>
</reference>
<dbReference type="Proteomes" id="UP000008144">
    <property type="component" value="Chromosome 12"/>
</dbReference>
<dbReference type="InParanoid" id="H2XUE2"/>
<proteinExistence type="predicted"/>
<reference evidence="1" key="4">
    <citation type="submission" date="2025-09" db="UniProtKB">
        <authorList>
            <consortium name="Ensembl"/>
        </authorList>
    </citation>
    <scope>IDENTIFICATION</scope>
</reference>